<dbReference type="PROSITE" id="PS50158">
    <property type="entry name" value="ZF_CCHC"/>
    <property type="match status" value="1"/>
</dbReference>
<dbReference type="GO" id="GO:0006508">
    <property type="term" value="P:proteolysis"/>
    <property type="evidence" value="ECO:0007669"/>
    <property type="project" value="UniProtKB-KW"/>
</dbReference>
<dbReference type="PANTHER" id="PTHR42648">
    <property type="entry name" value="TRANSPOSASE, PUTATIVE-RELATED"/>
    <property type="match status" value="1"/>
</dbReference>
<feature type="compositionally biased region" description="Acidic residues" evidence="5">
    <location>
        <begin position="731"/>
        <end position="757"/>
    </location>
</feature>
<reference evidence="8 9" key="1">
    <citation type="submission" date="2020-12" db="EMBL/GenBank/DDBJ databases">
        <title>Concerted genomic and epigenomic changes stabilize Arabidopsis allopolyploids.</title>
        <authorList>
            <person name="Chen Z."/>
        </authorList>
    </citation>
    <scope>NUCLEOTIDE SEQUENCE [LARGE SCALE GENOMIC DNA]</scope>
    <source>
        <strain evidence="8">As9502</strain>
        <tissue evidence="8">Leaf</tissue>
    </source>
</reference>
<dbReference type="InterPro" id="IPR057670">
    <property type="entry name" value="SH3_retrovirus"/>
</dbReference>
<dbReference type="GO" id="GO:0003676">
    <property type="term" value="F:nucleic acid binding"/>
    <property type="evidence" value="ECO:0007669"/>
    <property type="project" value="InterPro"/>
</dbReference>
<dbReference type="EMBL" id="JAEFBJ010000009">
    <property type="protein sequence ID" value="KAG7572602.1"/>
    <property type="molecule type" value="Genomic_DNA"/>
</dbReference>
<protein>
    <submittedName>
        <fullName evidence="8">Ribonuclease H-like superfamily</fullName>
    </submittedName>
</protein>
<gene>
    <name evidence="8" type="ORF">ISN44_As09g009610</name>
</gene>
<keyword evidence="4" id="KW-0862">Zinc</keyword>
<feature type="region of interest" description="Disordered" evidence="5">
    <location>
        <begin position="787"/>
        <end position="806"/>
    </location>
</feature>
<dbReference type="InterPro" id="IPR013103">
    <property type="entry name" value="RVT_2"/>
</dbReference>
<dbReference type="GO" id="GO:0008233">
    <property type="term" value="F:peptidase activity"/>
    <property type="evidence" value="ECO:0007669"/>
    <property type="project" value="UniProtKB-KW"/>
</dbReference>
<evidence type="ECO:0000256" key="2">
    <source>
        <dbReference type="ARBA" id="ARBA00022723"/>
    </source>
</evidence>
<feature type="domain" description="CCHC-type" evidence="6">
    <location>
        <begin position="241"/>
        <end position="256"/>
    </location>
</feature>
<keyword evidence="3" id="KW-0378">Hydrolase</keyword>
<dbReference type="Pfam" id="PF14223">
    <property type="entry name" value="Retrotran_gag_2"/>
    <property type="match status" value="1"/>
</dbReference>
<comment type="caution">
    <text evidence="8">The sequence shown here is derived from an EMBL/GenBank/DDBJ whole genome shotgun (WGS) entry which is preliminary data.</text>
</comment>
<keyword evidence="1" id="KW-0645">Protease</keyword>
<dbReference type="GO" id="GO:0008270">
    <property type="term" value="F:zinc ion binding"/>
    <property type="evidence" value="ECO:0007669"/>
    <property type="project" value="UniProtKB-KW"/>
</dbReference>
<dbReference type="Pfam" id="PF25597">
    <property type="entry name" value="SH3_retrovirus"/>
    <property type="match status" value="1"/>
</dbReference>
<evidence type="ECO:0000256" key="4">
    <source>
        <dbReference type="PROSITE-ProRule" id="PRU00047"/>
    </source>
</evidence>
<evidence type="ECO:0000256" key="5">
    <source>
        <dbReference type="SAM" id="MobiDB-lite"/>
    </source>
</evidence>
<proteinExistence type="predicted"/>
<dbReference type="CDD" id="cd09272">
    <property type="entry name" value="RNase_HI_RT_Ty1"/>
    <property type="match status" value="1"/>
</dbReference>
<evidence type="ECO:0000259" key="7">
    <source>
        <dbReference type="PROSITE" id="PS50994"/>
    </source>
</evidence>
<dbReference type="Pfam" id="PF07727">
    <property type="entry name" value="RVT_2"/>
    <property type="match status" value="1"/>
</dbReference>
<dbReference type="InterPro" id="IPR054722">
    <property type="entry name" value="PolX-like_BBD"/>
</dbReference>
<feature type="domain" description="Integrase catalytic" evidence="7">
    <location>
        <begin position="482"/>
        <end position="648"/>
    </location>
</feature>
<dbReference type="Pfam" id="PF13976">
    <property type="entry name" value="gag_pre-integrs"/>
    <property type="match status" value="1"/>
</dbReference>
<dbReference type="InterPro" id="IPR025724">
    <property type="entry name" value="GAG-pre-integrase_dom"/>
</dbReference>
<dbReference type="Pfam" id="PF00665">
    <property type="entry name" value="rve"/>
    <property type="match status" value="1"/>
</dbReference>
<evidence type="ECO:0000256" key="3">
    <source>
        <dbReference type="ARBA" id="ARBA00022801"/>
    </source>
</evidence>
<dbReference type="Proteomes" id="UP000694251">
    <property type="component" value="Chromosome 9"/>
</dbReference>
<feature type="region of interest" description="Disordered" evidence="5">
    <location>
        <begin position="731"/>
        <end position="766"/>
    </location>
</feature>
<evidence type="ECO:0000313" key="9">
    <source>
        <dbReference type="Proteomes" id="UP000694251"/>
    </source>
</evidence>
<dbReference type="Pfam" id="PF22936">
    <property type="entry name" value="Pol_BBD"/>
    <property type="match status" value="1"/>
</dbReference>
<keyword evidence="9" id="KW-1185">Reference proteome</keyword>
<keyword evidence="4" id="KW-0863">Zinc-finger</keyword>
<dbReference type="PROSITE" id="PS50994">
    <property type="entry name" value="INTEGRASE"/>
    <property type="match status" value="1"/>
</dbReference>
<evidence type="ECO:0000313" key="8">
    <source>
        <dbReference type="EMBL" id="KAG7572602.1"/>
    </source>
</evidence>
<sequence>MSDDKTLTKIPHFDGHYDHWSELMENLLRAKGLWSLVEEGYAEPTVGIAMSPAQQKTYDENKMKDHQVKHYLFQALDRVVFEQILDRRTSKVVWESMKRKFGGNERVKRSLLQTLRRDFEIIAMKSDEKIDDYFGRVMSISNKMRSNGEDMPDSKIVEKVLRTLTDKFTYVVVSIEESKDTTSMTIDELQSSLSTHEKKFKKTNYEEDDQALNVRGRGRGSYRGRGGRGRGRSFNKELIECYRCHNLGHFSYECPKANNGAHYAEIEEKEEVLLMAYVELQGTRREDVWFVDSGCSNHMCGDRGMFSSLDTNFTHNVKLGNNHKLMVSGKGVVKIILKGIIYVVNDVYYVPELKNNLLSVGQLQEKGLDVLFRGGERKTCSIFHPTKGKIAESVMSANRMFVLIGETCGNTKEERCLQADLTDKAELWHHRYGHLSYKGLLTLYKKEMVVGLPEIGQVENTCEVCVKGKQHRVPFPKQSKWRATEKLQLIHSDLCGPINPPSNSQKRYLISFIDDFSRKTWIYFVLEKSEAFQQFKIFKTFVEKQTGLFIKCLRTDRGGEYNSNEFKEFCKEHGIQRQLTTAYTPQQNGVAERKNRTIMNMVRAVLLEKEVPKSFWADAVQWANHVLNRSPTMIVKDMTPEEAWSGKKPSVEHFRVFGCIGYVHVPDVKRTKLDDKSVKCVMIGYSNESKAFKMFDPVEKKAYISRDVIFEEEKKWNWGDSCLAEHSIELEWEDEYEGDENENEEEEVETEEPEDQNGDQNENSHSPTLIQAQTEAATSLVGRQRRPPIWHADYTSGEELSDTEEEANMAKIGPENLSFMMAFMAISDPTNFQEAVRHSRWKEAMDAEIGSINKNQTWSLVVLPDGAKAIGVKWIYKTKFNELGDVDKFKARLVVKGYAQEYGIDYTEVFAPVARMDTVRMIIALAAQQGWGIHQLDVKSAFLHGELKEEVFVEQPQGYEVAGKEHMVYKLHKALYGLKQAPRAWFSRIEAYFIAEGFKSSSNEQTLFIKRKGGKILIVSIYVDDLLFTGNDDELLVEFKQSMKKEFDMTDLGRMRYFLGIEVVQQEDGIFICQRKYAAEVIERFGMQNFNPVCNPMVPGQKLGRDEAGVRVDSTLYKQMVGSLMYLTATRPDLMFVVSLISRFMANPTQLHFAAVKRIMRYLKGTMEYGIWYKKGGRTGLVGYTDIDYAGDVDDSKSTSGYVFLMSGGAVAWSSRKQPIVTLSTTEAEYVAAATCACQAIWMGRVLKEIGYDQEGEMEILCDNTSTIKLSKNAVMHGRSKHIRVRYHFLRDLTKEGIVKLVYCSTEEQLADIMTKPLKMVTFQKIREAFGMSVLN</sequence>
<dbReference type="InterPro" id="IPR001878">
    <property type="entry name" value="Znf_CCHC"/>
</dbReference>
<organism evidence="8 9">
    <name type="scientific">Arabidopsis suecica</name>
    <name type="common">Swedish thale-cress</name>
    <name type="synonym">Cardaminopsis suecica</name>
    <dbReference type="NCBI Taxonomy" id="45249"/>
    <lineage>
        <taxon>Eukaryota</taxon>
        <taxon>Viridiplantae</taxon>
        <taxon>Streptophyta</taxon>
        <taxon>Embryophyta</taxon>
        <taxon>Tracheophyta</taxon>
        <taxon>Spermatophyta</taxon>
        <taxon>Magnoliopsida</taxon>
        <taxon>eudicotyledons</taxon>
        <taxon>Gunneridae</taxon>
        <taxon>Pentapetalae</taxon>
        <taxon>rosids</taxon>
        <taxon>malvids</taxon>
        <taxon>Brassicales</taxon>
        <taxon>Brassicaceae</taxon>
        <taxon>Camelineae</taxon>
        <taxon>Arabidopsis</taxon>
    </lineage>
</organism>
<accession>A0A8T2AEE5</accession>
<dbReference type="InterPro" id="IPR001584">
    <property type="entry name" value="Integrase_cat-core"/>
</dbReference>
<evidence type="ECO:0000259" key="6">
    <source>
        <dbReference type="PROSITE" id="PS50158"/>
    </source>
</evidence>
<dbReference type="InterPro" id="IPR039537">
    <property type="entry name" value="Retrotran_Ty1/copia-like"/>
</dbReference>
<name>A0A8T2AEE5_ARASU</name>
<dbReference type="PANTHER" id="PTHR42648:SF18">
    <property type="entry name" value="RETROTRANSPOSON, UNCLASSIFIED-LIKE PROTEIN"/>
    <property type="match status" value="1"/>
</dbReference>
<dbReference type="GO" id="GO:0015074">
    <property type="term" value="P:DNA integration"/>
    <property type="evidence" value="ECO:0007669"/>
    <property type="project" value="InterPro"/>
</dbReference>
<dbReference type="OrthoDB" id="2013098at2759"/>
<keyword evidence="2" id="KW-0479">Metal-binding</keyword>
<evidence type="ECO:0000256" key="1">
    <source>
        <dbReference type="ARBA" id="ARBA00022670"/>
    </source>
</evidence>